<dbReference type="InterPro" id="IPR012340">
    <property type="entry name" value="NA-bd_OB-fold"/>
</dbReference>
<protein>
    <recommendedName>
        <fullName evidence="3">Single-stranded DNA-binding protein</fullName>
    </recommendedName>
</protein>
<accession>A0A973WMP3</accession>
<sequence length="209" mass="22839">MAKAEKISFTTAIVTFIYPKLNEPDVYTPKRGKPGKPKFKTDWSEKDEAAETALQTYLKKVAKKLCPDADFGEDAEGKSKFGFPWKKNKDGETVFTASTGMTNKAGVLIRPPVFDAKKQAIPVSQSIGGGTKGRLKVTVGVYPDEDGITLYIDQIQITELVESTYGQCAFDEADGFSYKGVGEADENLESTDLSSSEDKGDDEDFDVAF</sequence>
<evidence type="ECO:0008006" key="3">
    <source>
        <dbReference type="Google" id="ProtNLM"/>
    </source>
</evidence>
<feature type="compositionally biased region" description="Acidic residues" evidence="1">
    <location>
        <begin position="199"/>
        <end position="209"/>
    </location>
</feature>
<dbReference type="Gene3D" id="2.40.50.140">
    <property type="entry name" value="Nucleic acid-binding proteins"/>
    <property type="match status" value="1"/>
</dbReference>
<reference evidence="2" key="1">
    <citation type="submission" date="2020-06" db="EMBL/GenBank/DDBJ databases">
        <title>Whole Genome Sequence of Bradyrhizobium sp. Strain 66S1MB.</title>
        <authorList>
            <person name="Bromfield E."/>
            <person name="Cloutier S."/>
        </authorList>
    </citation>
    <scope>NUCLEOTIDE SEQUENCE</scope>
    <source>
        <strain evidence="2">66S1MB</strain>
    </source>
</reference>
<dbReference type="SUPFAM" id="SSF50249">
    <property type="entry name" value="Nucleic acid-binding proteins"/>
    <property type="match status" value="1"/>
</dbReference>
<evidence type="ECO:0000313" key="2">
    <source>
        <dbReference type="EMBL" id="NVL07763.1"/>
    </source>
</evidence>
<organism evidence="2">
    <name type="scientific">Bradyrhizobium quebecense</name>
    <dbReference type="NCBI Taxonomy" id="2748629"/>
    <lineage>
        <taxon>Bacteria</taxon>
        <taxon>Pseudomonadati</taxon>
        <taxon>Pseudomonadota</taxon>
        <taxon>Alphaproteobacteria</taxon>
        <taxon>Hyphomicrobiales</taxon>
        <taxon>Nitrobacteraceae</taxon>
        <taxon>Bradyrhizobium</taxon>
    </lineage>
</organism>
<dbReference type="AlphaFoldDB" id="A0A973WMP3"/>
<feature type="region of interest" description="Disordered" evidence="1">
    <location>
        <begin position="187"/>
        <end position="209"/>
    </location>
</feature>
<dbReference type="EMBL" id="JABWSX010000001">
    <property type="protein sequence ID" value="NVL07763.1"/>
    <property type="molecule type" value="Genomic_DNA"/>
</dbReference>
<name>A0A973WMP3_9BRAD</name>
<dbReference type="RefSeq" id="WP_176531382.1">
    <property type="nucleotide sequence ID" value="NZ_CP088022.1"/>
</dbReference>
<evidence type="ECO:0000256" key="1">
    <source>
        <dbReference type="SAM" id="MobiDB-lite"/>
    </source>
</evidence>
<proteinExistence type="predicted"/>
<gene>
    <name evidence="2" type="ORF">HU230_18850</name>
</gene>
<comment type="caution">
    <text evidence="2">The sequence shown here is derived from an EMBL/GenBank/DDBJ whole genome shotgun (WGS) entry which is preliminary data.</text>
</comment>